<feature type="compositionally biased region" description="Acidic residues" evidence="6">
    <location>
        <begin position="337"/>
        <end position="352"/>
    </location>
</feature>
<dbReference type="OrthoDB" id="10251412at2759"/>
<dbReference type="Proteomes" id="UP000231279">
    <property type="component" value="Unassembled WGS sequence"/>
</dbReference>
<evidence type="ECO:0000256" key="6">
    <source>
        <dbReference type="SAM" id="MobiDB-lite"/>
    </source>
</evidence>
<evidence type="ECO:0000256" key="4">
    <source>
        <dbReference type="ARBA" id="ARBA00022842"/>
    </source>
</evidence>
<dbReference type="GO" id="GO:0016887">
    <property type="term" value="F:ATP hydrolysis activity"/>
    <property type="evidence" value="ECO:0007669"/>
    <property type="project" value="InterPro"/>
</dbReference>
<dbReference type="EMBL" id="NKXS01007047">
    <property type="protein sequence ID" value="PIN00304.1"/>
    <property type="molecule type" value="Genomic_DNA"/>
</dbReference>
<dbReference type="InterPro" id="IPR025753">
    <property type="entry name" value="AAA_N_dom"/>
</dbReference>
<dbReference type="GO" id="GO:0006950">
    <property type="term" value="P:response to stress"/>
    <property type="evidence" value="ECO:0007669"/>
    <property type="project" value="UniProtKB-ARBA"/>
</dbReference>
<evidence type="ECO:0000313" key="9">
    <source>
        <dbReference type="Proteomes" id="UP000231279"/>
    </source>
</evidence>
<comment type="catalytic activity">
    <reaction evidence="5">
        <text>ATP + H2O = ADP + phosphate + H(+)</text>
        <dbReference type="Rhea" id="RHEA:13065"/>
        <dbReference type="ChEBI" id="CHEBI:15377"/>
        <dbReference type="ChEBI" id="CHEBI:15378"/>
        <dbReference type="ChEBI" id="CHEBI:30616"/>
        <dbReference type="ChEBI" id="CHEBI:43474"/>
        <dbReference type="ChEBI" id="CHEBI:456216"/>
    </reaction>
</comment>
<evidence type="ECO:0000256" key="2">
    <source>
        <dbReference type="ARBA" id="ARBA00007448"/>
    </source>
</evidence>
<evidence type="ECO:0000256" key="3">
    <source>
        <dbReference type="ARBA" id="ARBA00022801"/>
    </source>
</evidence>
<keyword evidence="3" id="KW-0378">Hydrolase</keyword>
<dbReference type="InterPro" id="IPR058017">
    <property type="entry name" value="At3g28540-like_C"/>
</dbReference>
<dbReference type="SUPFAM" id="SSF52540">
    <property type="entry name" value="P-loop containing nucleoside triphosphate hydrolases"/>
    <property type="match status" value="1"/>
</dbReference>
<keyword evidence="9" id="KW-1185">Reference proteome</keyword>
<evidence type="ECO:0000256" key="1">
    <source>
        <dbReference type="ARBA" id="ARBA00001946"/>
    </source>
</evidence>
<dbReference type="PANTHER" id="PTHR23070">
    <property type="entry name" value="BCS1 AAA-TYPE ATPASE"/>
    <property type="match status" value="1"/>
</dbReference>
<evidence type="ECO:0000313" key="8">
    <source>
        <dbReference type="EMBL" id="PIN00304.1"/>
    </source>
</evidence>
<comment type="caution">
    <text evidence="8">The sequence shown here is derived from an EMBL/GenBank/DDBJ whole genome shotgun (WGS) entry which is preliminary data.</text>
</comment>
<evidence type="ECO:0000256" key="5">
    <source>
        <dbReference type="ARBA" id="ARBA00049360"/>
    </source>
</evidence>
<reference evidence="9" key="1">
    <citation type="journal article" date="2018" name="Gigascience">
        <title>Genome assembly of the Pink Ipe (Handroanthus impetiginosus, Bignoniaceae), a highly valued, ecologically keystone Neotropical timber forest tree.</title>
        <authorList>
            <person name="Silva-Junior O.B."/>
            <person name="Grattapaglia D."/>
            <person name="Novaes E."/>
            <person name="Collevatti R.G."/>
        </authorList>
    </citation>
    <scope>NUCLEOTIDE SEQUENCE [LARGE SCALE GENOMIC DNA]</scope>
    <source>
        <strain evidence="9">cv. UFG-1</strain>
    </source>
</reference>
<dbReference type="Gene3D" id="3.40.50.300">
    <property type="entry name" value="P-loop containing nucleotide triphosphate hydrolases"/>
    <property type="match status" value="1"/>
</dbReference>
<dbReference type="Pfam" id="PF14363">
    <property type="entry name" value="AAA_assoc"/>
    <property type="match status" value="1"/>
</dbReference>
<dbReference type="STRING" id="429701.A0A2G9G4R7"/>
<dbReference type="InterPro" id="IPR027417">
    <property type="entry name" value="P-loop_NTPase"/>
</dbReference>
<dbReference type="InterPro" id="IPR050747">
    <property type="entry name" value="Mitochondrial_chaperone_BCS1"/>
</dbReference>
<dbReference type="SMART" id="SM00382">
    <property type="entry name" value="AAA"/>
    <property type="match status" value="1"/>
</dbReference>
<proteinExistence type="inferred from homology"/>
<keyword evidence="4" id="KW-0460">Magnesium</keyword>
<comment type="cofactor">
    <cofactor evidence="1">
        <name>Mg(2+)</name>
        <dbReference type="ChEBI" id="CHEBI:18420"/>
    </cofactor>
</comment>
<dbReference type="Pfam" id="PF00004">
    <property type="entry name" value="AAA"/>
    <property type="match status" value="1"/>
</dbReference>
<dbReference type="Gene3D" id="6.10.280.40">
    <property type="match status" value="1"/>
</dbReference>
<gene>
    <name evidence="8" type="ORF">CDL12_27189</name>
</gene>
<dbReference type="Pfam" id="PF25568">
    <property type="entry name" value="AAA_lid_At3g28540"/>
    <property type="match status" value="1"/>
</dbReference>
<accession>A0A2G9G4R7</accession>
<evidence type="ECO:0000259" key="7">
    <source>
        <dbReference type="SMART" id="SM00382"/>
    </source>
</evidence>
<dbReference type="GO" id="GO:0005524">
    <property type="term" value="F:ATP binding"/>
    <property type="evidence" value="ECO:0007669"/>
    <property type="project" value="InterPro"/>
</dbReference>
<feature type="region of interest" description="Disordered" evidence="6">
    <location>
        <begin position="332"/>
        <end position="354"/>
    </location>
</feature>
<organism evidence="8 9">
    <name type="scientific">Handroanthus impetiginosus</name>
    <dbReference type="NCBI Taxonomy" id="429701"/>
    <lineage>
        <taxon>Eukaryota</taxon>
        <taxon>Viridiplantae</taxon>
        <taxon>Streptophyta</taxon>
        <taxon>Embryophyta</taxon>
        <taxon>Tracheophyta</taxon>
        <taxon>Spermatophyta</taxon>
        <taxon>Magnoliopsida</taxon>
        <taxon>eudicotyledons</taxon>
        <taxon>Gunneridae</taxon>
        <taxon>Pentapetalae</taxon>
        <taxon>asterids</taxon>
        <taxon>lamiids</taxon>
        <taxon>Lamiales</taxon>
        <taxon>Bignoniaceae</taxon>
        <taxon>Crescentiina</taxon>
        <taxon>Tabebuia alliance</taxon>
        <taxon>Handroanthus</taxon>
    </lineage>
</organism>
<protein>
    <submittedName>
        <fullName evidence="8">AAA+-type ATPase</fullName>
    </submittedName>
</protein>
<name>A0A2G9G4R7_9LAMI</name>
<comment type="similarity">
    <text evidence="2">Belongs to the AAA ATPase family. BCS1 subfamily.</text>
</comment>
<sequence>MSGFWDMLGPGIGTLLLIYTTLERIIPDDLWFAINRFFQNLLNFFNPYIEITFDELSSSSSSSCFFERSKAYSAIETYLGTNFSLRAERLKGNIPSGSRSVTLSMDDYEEITDVYEGVKVSWMRNKSSPRSNVISFGAHSPDKRSYILSFRAKHKDIVIGSYLSHVLSEGKAIAKRNKRQRLFMNVSSDKQGDWGDDKKLAWRSIAFEHPATFDTLGMDPKKKKDVMDDLVAFTNAKEYYKGIGKPWKRGYLLYGPPGTGKSTMIAAMANFLHFDVYDLELTAVKNNTELRMLMTEISKRSIVVIEDIDCSLGITGRRKNTKNGENDLKEVIAEKADMEDDDSSSSDDDEDDSKVTLSGLLNSIDGLWSASGGEKIFVFTTNYAEKLDPALIRRGRMDKHIEMSYCCFESFKVLAKNYLKIEYHEKFEKIRCLLEENEMSPADVAENLMPKSAEMSVDECLGNLIAALEKA</sequence>
<dbReference type="AlphaFoldDB" id="A0A2G9G4R7"/>
<feature type="domain" description="AAA+ ATPase" evidence="7">
    <location>
        <begin position="247"/>
        <end position="407"/>
    </location>
</feature>
<dbReference type="InterPro" id="IPR003593">
    <property type="entry name" value="AAA+_ATPase"/>
</dbReference>
<dbReference type="InterPro" id="IPR003959">
    <property type="entry name" value="ATPase_AAA_core"/>
</dbReference>